<keyword evidence="3 4" id="KW-0067">ATP-binding</keyword>
<name>A0A1I1PJS1_9BACT</name>
<evidence type="ECO:0000313" key="6">
    <source>
        <dbReference type="EMBL" id="SFD07948.1"/>
    </source>
</evidence>
<accession>A0A1I1PJS1</accession>
<dbReference type="RefSeq" id="WP_093825616.1">
    <property type="nucleotide sequence ID" value="NZ_FOLQ01000003.1"/>
</dbReference>
<dbReference type="GO" id="GO:0009396">
    <property type="term" value="P:folic acid-containing compound biosynthetic process"/>
    <property type="evidence" value="ECO:0007669"/>
    <property type="project" value="TreeGrafter"/>
</dbReference>
<evidence type="ECO:0000256" key="2">
    <source>
        <dbReference type="ARBA" id="ARBA00022741"/>
    </source>
</evidence>
<dbReference type="InterPro" id="IPR024185">
    <property type="entry name" value="FTHF_cligase-like_sf"/>
</dbReference>
<keyword evidence="6" id="KW-0436">Ligase</keyword>
<dbReference type="GO" id="GO:0030272">
    <property type="term" value="F:5-formyltetrahydrofolate cyclo-ligase activity"/>
    <property type="evidence" value="ECO:0007669"/>
    <property type="project" value="UniProtKB-EC"/>
</dbReference>
<organism evidence="6 7">
    <name type="scientific">Spirosoma endophyticum</name>
    <dbReference type="NCBI Taxonomy" id="662367"/>
    <lineage>
        <taxon>Bacteria</taxon>
        <taxon>Pseudomonadati</taxon>
        <taxon>Bacteroidota</taxon>
        <taxon>Cytophagia</taxon>
        <taxon>Cytophagales</taxon>
        <taxon>Cytophagaceae</taxon>
        <taxon>Spirosoma</taxon>
    </lineage>
</organism>
<dbReference type="Gene3D" id="3.40.50.10420">
    <property type="entry name" value="NagB/RpiA/CoA transferase-like"/>
    <property type="match status" value="1"/>
</dbReference>
<comment type="catalytic activity">
    <reaction evidence="5">
        <text>(6S)-5-formyl-5,6,7,8-tetrahydrofolate + ATP = (6R)-5,10-methenyltetrahydrofolate + ADP + phosphate</text>
        <dbReference type="Rhea" id="RHEA:10488"/>
        <dbReference type="ChEBI" id="CHEBI:30616"/>
        <dbReference type="ChEBI" id="CHEBI:43474"/>
        <dbReference type="ChEBI" id="CHEBI:57455"/>
        <dbReference type="ChEBI" id="CHEBI:57457"/>
        <dbReference type="ChEBI" id="CHEBI:456216"/>
        <dbReference type="EC" id="6.3.3.2"/>
    </reaction>
</comment>
<dbReference type="PIRSF" id="PIRSF006806">
    <property type="entry name" value="FTHF_cligase"/>
    <property type="match status" value="1"/>
</dbReference>
<comment type="similarity">
    <text evidence="1 5">Belongs to the 5-formyltetrahydrofolate cyclo-ligase family.</text>
</comment>
<proteinExistence type="inferred from homology"/>
<dbReference type="OrthoDB" id="9801938at2"/>
<comment type="cofactor">
    <cofactor evidence="5">
        <name>Mg(2+)</name>
        <dbReference type="ChEBI" id="CHEBI:18420"/>
    </cofactor>
</comment>
<gene>
    <name evidence="6" type="ORF">SAMN05216167_103229</name>
</gene>
<feature type="binding site" evidence="4">
    <location>
        <begin position="141"/>
        <end position="149"/>
    </location>
    <ligand>
        <name>ATP</name>
        <dbReference type="ChEBI" id="CHEBI:30616"/>
    </ligand>
</feature>
<dbReference type="EC" id="6.3.3.2" evidence="5"/>
<protein>
    <recommendedName>
        <fullName evidence="5">5-formyltetrahydrofolate cyclo-ligase</fullName>
        <ecNumber evidence="5">6.3.3.2</ecNumber>
    </recommendedName>
</protein>
<evidence type="ECO:0000256" key="3">
    <source>
        <dbReference type="ARBA" id="ARBA00022840"/>
    </source>
</evidence>
<keyword evidence="2 4" id="KW-0547">Nucleotide-binding</keyword>
<dbReference type="EMBL" id="FOLQ01000003">
    <property type="protein sequence ID" value="SFD07948.1"/>
    <property type="molecule type" value="Genomic_DNA"/>
</dbReference>
<dbReference type="Proteomes" id="UP000198598">
    <property type="component" value="Unassembled WGS sequence"/>
</dbReference>
<keyword evidence="5" id="KW-0460">Magnesium</keyword>
<reference evidence="6 7" key="1">
    <citation type="submission" date="2016-10" db="EMBL/GenBank/DDBJ databases">
        <authorList>
            <person name="de Groot N.N."/>
        </authorList>
    </citation>
    <scope>NUCLEOTIDE SEQUENCE [LARGE SCALE GENOMIC DNA]</scope>
    <source>
        <strain evidence="6 7">DSM 26130</strain>
    </source>
</reference>
<evidence type="ECO:0000256" key="5">
    <source>
        <dbReference type="RuleBase" id="RU361279"/>
    </source>
</evidence>
<dbReference type="InterPro" id="IPR037171">
    <property type="entry name" value="NagB/RpiA_transferase-like"/>
</dbReference>
<keyword evidence="5" id="KW-0479">Metal-binding</keyword>
<feature type="binding site" evidence="4">
    <location>
        <begin position="3"/>
        <end position="7"/>
    </location>
    <ligand>
        <name>ATP</name>
        <dbReference type="ChEBI" id="CHEBI:30616"/>
    </ligand>
</feature>
<dbReference type="GO" id="GO:0035999">
    <property type="term" value="P:tetrahydrofolate interconversion"/>
    <property type="evidence" value="ECO:0007669"/>
    <property type="project" value="TreeGrafter"/>
</dbReference>
<dbReference type="AlphaFoldDB" id="A0A1I1PJS1"/>
<dbReference type="GO" id="GO:0005524">
    <property type="term" value="F:ATP binding"/>
    <property type="evidence" value="ECO:0007669"/>
    <property type="project" value="UniProtKB-KW"/>
</dbReference>
<dbReference type="Pfam" id="PF01812">
    <property type="entry name" value="5-FTHF_cyc-lig"/>
    <property type="match status" value="1"/>
</dbReference>
<evidence type="ECO:0000256" key="1">
    <source>
        <dbReference type="ARBA" id="ARBA00010638"/>
    </source>
</evidence>
<feature type="binding site" evidence="4">
    <location>
        <position position="60"/>
    </location>
    <ligand>
        <name>substrate</name>
    </ligand>
</feature>
<evidence type="ECO:0000256" key="4">
    <source>
        <dbReference type="PIRSR" id="PIRSR006806-1"/>
    </source>
</evidence>
<dbReference type="PANTHER" id="PTHR23407">
    <property type="entry name" value="ATPASE INHIBITOR/5-FORMYLTETRAHYDROFOLATE CYCLO-LIGASE"/>
    <property type="match status" value="1"/>
</dbReference>
<keyword evidence="7" id="KW-1185">Reference proteome</keyword>
<dbReference type="PANTHER" id="PTHR23407:SF1">
    <property type="entry name" value="5-FORMYLTETRAHYDROFOLATE CYCLO-LIGASE"/>
    <property type="match status" value="1"/>
</dbReference>
<evidence type="ECO:0000313" key="7">
    <source>
        <dbReference type="Proteomes" id="UP000198598"/>
    </source>
</evidence>
<feature type="binding site" evidence="4">
    <location>
        <position position="53"/>
    </location>
    <ligand>
        <name>substrate</name>
    </ligand>
</feature>
<sequence length="199" mass="22706">MIKATIRQQFLAQRRALSIDEVSVRSQLLTQHFFEFLKASRLASESGVIHAFLPIIRQNEVDTWPIIWGIWENFSHLQVAVPVTNASTHTLSHYLLSPATLLVENRWGIPEPIPTDTQPLSSDEFSLILVPLLIFDQQGHRVGYGGGFYDRFLAECRPDCLKIGVSLFEPIECIDDVEPTDIRLDACITPWKTYRFSTH</sequence>
<dbReference type="STRING" id="662367.SAMN05216167_103229"/>
<dbReference type="NCBIfam" id="TIGR02727">
    <property type="entry name" value="MTHFS_bact"/>
    <property type="match status" value="1"/>
</dbReference>
<dbReference type="InterPro" id="IPR002698">
    <property type="entry name" value="FTHF_cligase"/>
</dbReference>
<dbReference type="GO" id="GO:0046872">
    <property type="term" value="F:metal ion binding"/>
    <property type="evidence" value="ECO:0007669"/>
    <property type="project" value="UniProtKB-KW"/>
</dbReference>
<dbReference type="SUPFAM" id="SSF100950">
    <property type="entry name" value="NagB/RpiA/CoA transferase-like"/>
    <property type="match status" value="1"/>
</dbReference>